<evidence type="ECO:0000313" key="2">
    <source>
        <dbReference type="EMBL" id="EZG43643.1"/>
    </source>
</evidence>
<keyword evidence="3" id="KW-1185">Reference proteome</keyword>
<protein>
    <recommendedName>
        <fullName evidence="4">Transmembrane protein</fullName>
    </recommendedName>
</protein>
<reference evidence="2" key="1">
    <citation type="submission" date="2013-12" db="EMBL/GenBank/DDBJ databases">
        <authorList>
            <person name="Omoto C.K."/>
            <person name="Sibley D."/>
            <person name="Venepally P."/>
            <person name="Hadjithomas M."/>
            <person name="Karamycheva S."/>
            <person name="Brunk B."/>
            <person name="Roos D."/>
            <person name="Caler E."/>
            <person name="Lorenzi H."/>
        </authorList>
    </citation>
    <scope>NUCLEOTIDE SEQUENCE</scope>
</reference>
<evidence type="ECO:0000313" key="3">
    <source>
        <dbReference type="Proteomes" id="UP000019763"/>
    </source>
</evidence>
<evidence type="ECO:0008006" key="4">
    <source>
        <dbReference type="Google" id="ProtNLM"/>
    </source>
</evidence>
<evidence type="ECO:0000256" key="1">
    <source>
        <dbReference type="SAM" id="SignalP"/>
    </source>
</evidence>
<proteinExistence type="predicted"/>
<dbReference type="AlphaFoldDB" id="A0A023AYW2"/>
<organism evidence="2 3">
    <name type="scientific">Gregarina niphandrodes</name>
    <name type="common">Septate eugregarine</name>
    <dbReference type="NCBI Taxonomy" id="110365"/>
    <lineage>
        <taxon>Eukaryota</taxon>
        <taxon>Sar</taxon>
        <taxon>Alveolata</taxon>
        <taxon>Apicomplexa</taxon>
        <taxon>Conoidasida</taxon>
        <taxon>Gregarinasina</taxon>
        <taxon>Eugregarinorida</taxon>
        <taxon>Gregarinidae</taxon>
        <taxon>Gregarina</taxon>
    </lineage>
</organism>
<dbReference type="EMBL" id="AFNH02001220">
    <property type="protein sequence ID" value="EZG43643.1"/>
    <property type="molecule type" value="Genomic_DNA"/>
</dbReference>
<comment type="caution">
    <text evidence="2">The sequence shown here is derived from an EMBL/GenBank/DDBJ whole genome shotgun (WGS) entry which is preliminary data.</text>
</comment>
<dbReference type="Proteomes" id="UP000019763">
    <property type="component" value="Unassembled WGS sequence"/>
</dbReference>
<keyword evidence="1" id="KW-0732">Signal</keyword>
<accession>A0A023AYW2</accession>
<gene>
    <name evidence="2" type="ORF">GNI_163580</name>
</gene>
<dbReference type="RefSeq" id="XP_011133117.1">
    <property type="nucleotide sequence ID" value="XM_011134815.1"/>
</dbReference>
<name>A0A023AYW2_GRENI</name>
<feature type="chain" id="PRO_5001511855" description="Transmembrane protein" evidence="1">
    <location>
        <begin position="23"/>
        <end position="577"/>
    </location>
</feature>
<sequence>MRIGDSLLRVLALSSIVHSTESLADESLADESLADEVSLDSQLVFDSALDYALDSPVESAVDSVFDYLRGYGNNGRTTFGEPLFRGEGVSVRRISQWDRVLAEYSRGNVTLVARGVRHEMATVELLRTAIDCEGVVYTAHDSSREVDCLLDVLRAEWAQAKQHVCFFRLNIDVPVSVSGATVSQQVQQDWRRRTRNNPIVLTDRYKSGLLLIALIRKGVIKLPAGSVGKHPWIFYIDGDVGMTNVERTLRNLVTNVEQAARHLTMEERLLNRTIAQAPVSRAADAPERRVDMVFPHGDCLLPTSYSQTGTLLIRPTTLAAFVLETVANSPYHVLDTSRFAMGDQAVVDTLLTAMFGMRWTVHNNYCRNSKNFKPGCNLQELSYFRTIDKRLPAGPKSKCPAQLFDNNSKDMRGEEIQGLSEDCWNQFDALPALFRRHYRQWFLENEDVDEDQPWVGGLAFACPRWTNSPICEVRRARGPSSPFHFRCGDLLFHLYGCSKNYIFDPNFFDYITADPKCEQLMPPSAIAIFNKHREDTHGQASVGQASVGQASVGQASVGQASASGIEPVTAAYLTVNQ</sequence>
<dbReference type="VEuPathDB" id="CryptoDB:GNI_163580"/>
<dbReference type="GeneID" id="22915659"/>
<feature type="signal peptide" evidence="1">
    <location>
        <begin position="1"/>
        <end position="22"/>
    </location>
</feature>